<evidence type="ECO:0000256" key="1">
    <source>
        <dbReference type="ARBA" id="ARBA00023015"/>
    </source>
</evidence>
<dbReference type="SMART" id="SM00354">
    <property type="entry name" value="HTH_LACI"/>
    <property type="match status" value="1"/>
</dbReference>
<evidence type="ECO:0000256" key="2">
    <source>
        <dbReference type="ARBA" id="ARBA00023125"/>
    </source>
</evidence>
<dbReference type="PANTHER" id="PTHR30146:SF154">
    <property type="entry name" value="TRANSCRIPTION REGULATOR, MEMBER OF GALR FAMILY"/>
    <property type="match status" value="1"/>
</dbReference>
<dbReference type="PROSITE" id="PS50932">
    <property type="entry name" value="HTH_LACI_2"/>
    <property type="match status" value="1"/>
</dbReference>
<dbReference type="EMBL" id="CP058649">
    <property type="protein sequence ID" value="QUI23657.1"/>
    <property type="molecule type" value="Genomic_DNA"/>
</dbReference>
<protein>
    <submittedName>
        <fullName evidence="5">LacI family DNA-binding transcriptional regulator</fullName>
    </submittedName>
</protein>
<dbReference type="InterPro" id="IPR000843">
    <property type="entry name" value="HTH_LacI"/>
</dbReference>
<keyword evidence="1" id="KW-0805">Transcription regulation</keyword>
<dbReference type="CDD" id="cd06267">
    <property type="entry name" value="PBP1_LacI_sugar_binding-like"/>
    <property type="match status" value="1"/>
</dbReference>
<accession>A0A8J8MKR0</accession>
<dbReference type="SUPFAM" id="SSF47413">
    <property type="entry name" value="lambda repressor-like DNA-binding domains"/>
    <property type="match status" value="1"/>
</dbReference>
<dbReference type="SUPFAM" id="SSF53822">
    <property type="entry name" value="Periplasmic binding protein-like I"/>
    <property type="match status" value="1"/>
</dbReference>
<dbReference type="Gene3D" id="1.10.260.40">
    <property type="entry name" value="lambda repressor-like DNA-binding domains"/>
    <property type="match status" value="1"/>
</dbReference>
<evidence type="ECO:0000259" key="4">
    <source>
        <dbReference type="PROSITE" id="PS50932"/>
    </source>
</evidence>
<dbReference type="GO" id="GO:0000976">
    <property type="term" value="F:transcription cis-regulatory region binding"/>
    <property type="evidence" value="ECO:0007669"/>
    <property type="project" value="TreeGrafter"/>
</dbReference>
<dbReference type="CDD" id="cd01392">
    <property type="entry name" value="HTH_LacI"/>
    <property type="match status" value="1"/>
</dbReference>
<dbReference type="Pfam" id="PF00356">
    <property type="entry name" value="LacI"/>
    <property type="match status" value="1"/>
</dbReference>
<reference evidence="5" key="1">
    <citation type="submission" date="2020-07" db="EMBL/GenBank/DDBJ databases">
        <title>Vallitalea pronyensis genome.</title>
        <authorList>
            <person name="Postec A."/>
        </authorList>
    </citation>
    <scope>NUCLEOTIDE SEQUENCE</scope>
    <source>
        <strain evidence="5">FatNI3</strain>
    </source>
</reference>
<dbReference type="KEGG" id="vpy:HZI73_15770"/>
<dbReference type="InterPro" id="IPR028082">
    <property type="entry name" value="Peripla_BP_I"/>
</dbReference>
<feature type="domain" description="HTH lacI-type" evidence="4">
    <location>
        <begin position="6"/>
        <end position="62"/>
    </location>
</feature>
<evidence type="ECO:0000256" key="3">
    <source>
        <dbReference type="ARBA" id="ARBA00023163"/>
    </source>
</evidence>
<dbReference type="GO" id="GO:0003700">
    <property type="term" value="F:DNA-binding transcription factor activity"/>
    <property type="evidence" value="ECO:0007669"/>
    <property type="project" value="TreeGrafter"/>
</dbReference>
<name>A0A8J8MKR0_9FIRM</name>
<keyword evidence="3" id="KW-0804">Transcription</keyword>
<dbReference type="RefSeq" id="WP_212694343.1">
    <property type="nucleotide sequence ID" value="NZ_CP058649.1"/>
</dbReference>
<evidence type="ECO:0000313" key="6">
    <source>
        <dbReference type="Proteomes" id="UP000683246"/>
    </source>
</evidence>
<dbReference type="Pfam" id="PF13377">
    <property type="entry name" value="Peripla_BP_3"/>
    <property type="match status" value="1"/>
</dbReference>
<sequence length="337" mass="37956">MRGKKVTSRDVALKAGVSQTAVSMILNERKDVSFKKETVDLVLKTARELNYQPNLQARNMKLNRANSIGFLSSWRPTTFVYAPVMESLQAICSHKNYSITLCAGKKNNQGLPDFIEYYLQNRIDALVYIAYIHEDISETIDLLKKHGVPFVCIIGGMDIQEVDAVTVNLFQGAYISTEHLIKKGYKNILYIEPYGELNRGEKQRVEGYKQALKDYHMSNQKIIKISHPDDALEDIMQALKGNTCDGIVASHIYFGYLAIKGAGMLHMHVPKDLGIISCDHDTYAPYIAVPITTADVPLYEMGEQAGKILFDKLENKEKQCIKIEIPSTLSIRQSTSR</sequence>
<gene>
    <name evidence="5" type="ORF">HZI73_15770</name>
</gene>
<dbReference type="Proteomes" id="UP000683246">
    <property type="component" value="Chromosome"/>
</dbReference>
<keyword evidence="2 5" id="KW-0238">DNA-binding</keyword>
<proteinExistence type="predicted"/>
<evidence type="ECO:0000313" key="5">
    <source>
        <dbReference type="EMBL" id="QUI23657.1"/>
    </source>
</evidence>
<dbReference type="InterPro" id="IPR046335">
    <property type="entry name" value="LacI/GalR-like_sensor"/>
</dbReference>
<organism evidence="5 6">
    <name type="scientific">Vallitalea pronyensis</name>
    <dbReference type="NCBI Taxonomy" id="1348613"/>
    <lineage>
        <taxon>Bacteria</taxon>
        <taxon>Bacillati</taxon>
        <taxon>Bacillota</taxon>
        <taxon>Clostridia</taxon>
        <taxon>Lachnospirales</taxon>
        <taxon>Vallitaleaceae</taxon>
        <taxon>Vallitalea</taxon>
    </lineage>
</organism>
<dbReference type="PANTHER" id="PTHR30146">
    <property type="entry name" value="LACI-RELATED TRANSCRIPTIONAL REPRESSOR"/>
    <property type="match status" value="1"/>
</dbReference>
<dbReference type="AlphaFoldDB" id="A0A8J8MKR0"/>
<keyword evidence="6" id="KW-1185">Reference proteome</keyword>
<dbReference type="Gene3D" id="3.40.50.2300">
    <property type="match status" value="2"/>
</dbReference>
<dbReference type="InterPro" id="IPR010982">
    <property type="entry name" value="Lambda_DNA-bd_dom_sf"/>
</dbReference>